<dbReference type="EMBL" id="CAJGYO010000019">
    <property type="protein sequence ID" value="CAD6339807.1"/>
    <property type="molecule type" value="Genomic_DNA"/>
</dbReference>
<name>A0A811SB04_9POAL</name>
<reference evidence="2" key="1">
    <citation type="submission" date="2020-10" db="EMBL/GenBank/DDBJ databases">
        <authorList>
            <person name="Han B."/>
            <person name="Lu T."/>
            <person name="Zhao Q."/>
            <person name="Huang X."/>
            <person name="Zhao Y."/>
        </authorList>
    </citation>
    <scope>NUCLEOTIDE SEQUENCE</scope>
</reference>
<dbReference type="PROSITE" id="PS51297">
    <property type="entry name" value="K_BOX"/>
    <property type="match status" value="1"/>
</dbReference>
<dbReference type="Proteomes" id="UP000604825">
    <property type="component" value="Unassembled WGS sequence"/>
</dbReference>
<dbReference type="InterPro" id="IPR002487">
    <property type="entry name" value="TF_Kbox"/>
</dbReference>
<comment type="caution">
    <text evidence="2">The sequence shown here is derived from an EMBL/GenBank/DDBJ whole genome shotgun (WGS) entry which is preliminary data.</text>
</comment>
<evidence type="ECO:0000313" key="2">
    <source>
        <dbReference type="EMBL" id="CAD6339807.1"/>
    </source>
</evidence>
<evidence type="ECO:0000313" key="3">
    <source>
        <dbReference type="Proteomes" id="UP000604825"/>
    </source>
</evidence>
<sequence length="91" mass="10313">MTPMAEGDAPVAIDSEVEQSKYTGLNEQLAEATHGLRQMRGEDLEGLSVEELHQMERKLEAGLHRVLSTKDQLFTQQISELQQKVRNDYIT</sequence>
<proteinExistence type="predicted"/>
<evidence type="ECO:0000259" key="1">
    <source>
        <dbReference type="PROSITE" id="PS51297"/>
    </source>
</evidence>
<organism evidence="2 3">
    <name type="scientific">Miscanthus lutarioriparius</name>
    <dbReference type="NCBI Taxonomy" id="422564"/>
    <lineage>
        <taxon>Eukaryota</taxon>
        <taxon>Viridiplantae</taxon>
        <taxon>Streptophyta</taxon>
        <taxon>Embryophyta</taxon>
        <taxon>Tracheophyta</taxon>
        <taxon>Spermatophyta</taxon>
        <taxon>Magnoliopsida</taxon>
        <taxon>Liliopsida</taxon>
        <taxon>Poales</taxon>
        <taxon>Poaceae</taxon>
        <taxon>PACMAD clade</taxon>
        <taxon>Panicoideae</taxon>
        <taxon>Andropogonodae</taxon>
        <taxon>Andropogoneae</taxon>
        <taxon>Saccharinae</taxon>
        <taxon>Miscanthus</taxon>
    </lineage>
</organism>
<dbReference type="GO" id="GO:0005634">
    <property type="term" value="C:nucleus"/>
    <property type="evidence" value="ECO:0007669"/>
    <property type="project" value="InterPro"/>
</dbReference>
<accession>A0A811SB04</accession>
<protein>
    <recommendedName>
        <fullName evidence="1">K-box domain-containing protein</fullName>
    </recommendedName>
</protein>
<feature type="domain" description="K-box" evidence="1">
    <location>
        <begin position="15"/>
        <end position="91"/>
    </location>
</feature>
<gene>
    <name evidence="2" type="ORF">NCGR_LOCUS63905</name>
</gene>
<dbReference type="GO" id="GO:0003700">
    <property type="term" value="F:DNA-binding transcription factor activity"/>
    <property type="evidence" value="ECO:0007669"/>
    <property type="project" value="InterPro"/>
</dbReference>
<dbReference type="OrthoDB" id="1898716at2759"/>
<dbReference type="AlphaFoldDB" id="A0A811SB04"/>
<keyword evidence="3" id="KW-1185">Reference proteome</keyword>
<dbReference type="Pfam" id="PF01486">
    <property type="entry name" value="K-box"/>
    <property type="match status" value="1"/>
</dbReference>